<protein>
    <submittedName>
        <fullName evidence="2">Chromosome partitioning protein</fullName>
    </submittedName>
</protein>
<dbReference type="Proteomes" id="UP000183769">
    <property type="component" value="Unassembled WGS sequence"/>
</dbReference>
<organism evidence="2 3">
    <name type="scientific">Halolamina pelagica</name>
    <dbReference type="NCBI Taxonomy" id="699431"/>
    <lineage>
        <taxon>Archaea</taxon>
        <taxon>Methanobacteriati</taxon>
        <taxon>Methanobacteriota</taxon>
        <taxon>Stenosarchaea group</taxon>
        <taxon>Halobacteria</taxon>
        <taxon>Halobacteriales</taxon>
        <taxon>Haloferacaceae</taxon>
    </lineage>
</organism>
<dbReference type="InterPro" id="IPR025669">
    <property type="entry name" value="AAA_dom"/>
</dbReference>
<name>A0A1I5UKW6_9EURY</name>
<dbReference type="InterPro" id="IPR027417">
    <property type="entry name" value="P-loop_NTPase"/>
</dbReference>
<dbReference type="EMBL" id="FOXI01000013">
    <property type="protein sequence ID" value="SFP95914.1"/>
    <property type="molecule type" value="Genomic_DNA"/>
</dbReference>
<reference evidence="3" key="1">
    <citation type="submission" date="2016-10" db="EMBL/GenBank/DDBJ databases">
        <authorList>
            <person name="Varghese N."/>
            <person name="Submissions S."/>
        </authorList>
    </citation>
    <scope>NUCLEOTIDE SEQUENCE [LARGE SCALE GENOMIC DNA]</scope>
    <source>
        <strain evidence="3">CGMCC 1.10329</strain>
    </source>
</reference>
<gene>
    <name evidence="2" type="ORF">SAMN05216277_11323</name>
</gene>
<evidence type="ECO:0000313" key="3">
    <source>
        <dbReference type="Proteomes" id="UP000183769"/>
    </source>
</evidence>
<dbReference type="OrthoDB" id="298117at2157"/>
<feature type="domain" description="AAA" evidence="1">
    <location>
        <begin position="9"/>
        <end position="185"/>
    </location>
</feature>
<dbReference type="PANTHER" id="PTHR13696:SF99">
    <property type="entry name" value="COBYRINIC ACID AC-DIAMIDE SYNTHASE"/>
    <property type="match status" value="1"/>
</dbReference>
<dbReference type="AlphaFoldDB" id="A0A1I5UKW6"/>
<evidence type="ECO:0000313" key="2">
    <source>
        <dbReference type="EMBL" id="SFP95914.1"/>
    </source>
</evidence>
<dbReference type="RefSeq" id="WP_074879496.1">
    <property type="nucleotide sequence ID" value="NZ_FOXI01000013.1"/>
</dbReference>
<dbReference type="SUPFAM" id="SSF52540">
    <property type="entry name" value="P-loop containing nucleoside triphosphate hydrolases"/>
    <property type="match status" value="1"/>
</dbReference>
<accession>A0A1I5UKW6</accession>
<keyword evidence="3" id="KW-1185">Reference proteome</keyword>
<evidence type="ECO:0000259" key="1">
    <source>
        <dbReference type="Pfam" id="PF13614"/>
    </source>
</evidence>
<dbReference type="Pfam" id="PF13614">
    <property type="entry name" value="AAA_31"/>
    <property type="match status" value="1"/>
</dbReference>
<proteinExistence type="predicted"/>
<sequence>MLTYTSYSEAGGVGKTTLTANLAKAHVERGHDVLVIDLDQQRGCLSHLLGVDDNRSDPDADTIVHHMVDRPQGEFEDLIRTTEGIDVIPSHDSLEQLDDWLTKAGDYQATTEDEDWEYPRNEQLRRVLRENDVPSQYDVIIVDPPATAGPHLYNGIDATRSLVIPLELTGKGDQSVEGLEELVAGLEAQLELEVGVLAVVPNGFKGTSDQDTYLDTVDELTYDVPVVLRERGSLFEGCWRQQCTAFTYVDEHRSRKRDHEMETLEKIRSLAAHLEAEAGLKGGDDK</sequence>
<dbReference type="PANTHER" id="PTHR13696">
    <property type="entry name" value="P-LOOP CONTAINING NUCLEOSIDE TRIPHOSPHATE HYDROLASE"/>
    <property type="match status" value="1"/>
</dbReference>
<dbReference type="Gene3D" id="3.40.50.300">
    <property type="entry name" value="P-loop containing nucleotide triphosphate hydrolases"/>
    <property type="match status" value="1"/>
</dbReference>
<dbReference type="InterPro" id="IPR050678">
    <property type="entry name" value="DNA_Partitioning_ATPase"/>
</dbReference>